<evidence type="ECO:0000256" key="2">
    <source>
        <dbReference type="ARBA" id="ARBA00022723"/>
    </source>
</evidence>
<evidence type="ECO:0000259" key="9">
    <source>
        <dbReference type="PROSITE" id="PS50157"/>
    </source>
</evidence>
<dbReference type="AlphaFoldDB" id="A0A367JAT1"/>
<keyword evidence="11" id="KW-1185">Reference proteome</keyword>
<dbReference type="Gene3D" id="3.30.160.60">
    <property type="entry name" value="Classic Zinc Finger"/>
    <property type="match status" value="4"/>
</dbReference>
<dbReference type="FunFam" id="3.30.160.60:FF:000125">
    <property type="entry name" value="Putative zinc finger protein 143"/>
    <property type="match status" value="2"/>
</dbReference>
<dbReference type="GO" id="GO:0031519">
    <property type="term" value="C:PcG protein complex"/>
    <property type="evidence" value="ECO:0007669"/>
    <property type="project" value="TreeGrafter"/>
</dbReference>
<keyword evidence="4 8" id="KW-0863">Zinc-finger</keyword>
<organism evidence="10 11">
    <name type="scientific">Rhizopus azygosporus</name>
    <name type="common">Rhizopus microsporus var. azygosporus</name>
    <dbReference type="NCBI Taxonomy" id="86630"/>
    <lineage>
        <taxon>Eukaryota</taxon>
        <taxon>Fungi</taxon>
        <taxon>Fungi incertae sedis</taxon>
        <taxon>Mucoromycota</taxon>
        <taxon>Mucoromycotina</taxon>
        <taxon>Mucoromycetes</taxon>
        <taxon>Mucorales</taxon>
        <taxon>Mucorineae</taxon>
        <taxon>Rhizopodaceae</taxon>
        <taxon>Rhizopus</taxon>
    </lineage>
</organism>
<dbReference type="GO" id="GO:0000978">
    <property type="term" value="F:RNA polymerase II cis-regulatory region sequence-specific DNA binding"/>
    <property type="evidence" value="ECO:0007669"/>
    <property type="project" value="TreeGrafter"/>
</dbReference>
<accession>A0A367JAT1</accession>
<dbReference type="InterPro" id="IPR036236">
    <property type="entry name" value="Znf_C2H2_sf"/>
</dbReference>
<feature type="domain" description="C2H2-type" evidence="9">
    <location>
        <begin position="77"/>
        <end position="106"/>
    </location>
</feature>
<evidence type="ECO:0000256" key="4">
    <source>
        <dbReference type="ARBA" id="ARBA00022771"/>
    </source>
</evidence>
<dbReference type="InterPro" id="IPR013087">
    <property type="entry name" value="Znf_C2H2_type"/>
</dbReference>
<evidence type="ECO:0000313" key="11">
    <source>
        <dbReference type="Proteomes" id="UP000252139"/>
    </source>
</evidence>
<dbReference type="SUPFAM" id="SSF57667">
    <property type="entry name" value="beta-beta-alpha zinc fingers"/>
    <property type="match status" value="3"/>
</dbReference>
<dbReference type="PROSITE" id="PS50157">
    <property type="entry name" value="ZINC_FINGER_C2H2_2"/>
    <property type="match status" value="4"/>
</dbReference>
<dbReference type="Pfam" id="PF00096">
    <property type="entry name" value="zf-C2H2"/>
    <property type="match status" value="4"/>
</dbReference>
<evidence type="ECO:0000256" key="3">
    <source>
        <dbReference type="ARBA" id="ARBA00022737"/>
    </source>
</evidence>
<dbReference type="SMART" id="SM00355">
    <property type="entry name" value="ZnF_C2H2"/>
    <property type="match status" value="4"/>
</dbReference>
<dbReference type="GO" id="GO:0008270">
    <property type="term" value="F:zinc ion binding"/>
    <property type="evidence" value="ECO:0007669"/>
    <property type="project" value="UniProtKB-KW"/>
</dbReference>
<keyword evidence="7" id="KW-0539">Nucleus</keyword>
<gene>
    <name evidence="10" type="ORF">CU097_008574</name>
</gene>
<keyword evidence="2" id="KW-0479">Metal-binding</keyword>
<protein>
    <recommendedName>
        <fullName evidence="9">C2H2-type domain-containing protein</fullName>
    </recommendedName>
</protein>
<evidence type="ECO:0000256" key="8">
    <source>
        <dbReference type="PROSITE-ProRule" id="PRU00042"/>
    </source>
</evidence>
<comment type="caution">
    <text evidence="10">The sequence shown here is derived from an EMBL/GenBank/DDBJ whole genome shotgun (WGS) entry which is preliminary data.</text>
</comment>
<reference evidence="10 11" key="1">
    <citation type="journal article" date="2018" name="G3 (Bethesda)">
        <title>Phylogenetic and Phylogenomic Definition of Rhizopus Species.</title>
        <authorList>
            <person name="Gryganskyi A.P."/>
            <person name="Golan J."/>
            <person name="Dolatabadi S."/>
            <person name="Mondo S."/>
            <person name="Robb S."/>
            <person name="Idnurm A."/>
            <person name="Muszewska A."/>
            <person name="Steczkiewicz K."/>
            <person name="Masonjones S."/>
            <person name="Liao H.L."/>
            <person name="Gajdeczka M.T."/>
            <person name="Anike F."/>
            <person name="Vuek A."/>
            <person name="Anishchenko I.M."/>
            <person name="Voigt K."/>
            <person name="de Hoog G.S."/>
            <person name="Smith M.E."/>
            <person name="Heitman J."/>
            <person name="Vilgalys R."/>
            <person name="Stajich J.E."/>
        </authorList>
    </citation>
    <scope>NUCLEOTIDE SEQUENCE [LARGE SCALE GENOMIC DNA]</scope>
    <source>
        <strain evidence="10 11">CBS 357.93</strain>
    </source>
</reference>
<dbReference type="PANTHER" id="PTHR14003:SF19">
    <property type="entry name" value="YY2 TRANSCRIPTION FACTOR"/>
    <property type="match status" value="1"/>
</dbReference>
<dbReference type="FunFam" id="3.30.160.60:FF:000072">
    <property type="entry name" value="zinc finger protein 143 isoform X1"/>
    <property type="match status" value="1"/>
</dbReference>
<dbReference type="EMBL" id="PJQL01001737">
    <property type="protein sequence ID" value="RCH87062.1"/>
    <property type="molecule type" value="Genomic_DNA"/>
</dbReference>
<dbReference type="OrthoDB" id="6077919at2759"/>
<keyword evidence="6" id="KW-0238">DNA-binding</keyword>
<dbReference type="GO" id="GO:0000981">
    <property type="term" value="F:DNA-binding transcription factor activity, RNA polymerase II-specific"/>
    <property type="evidence" value="ECO:0007669"/>
    <property type="project" value="UniProtKB-ARBA"/>
</dbReference>
<sequence>MSRKLYSCKDCKKCFDSPSTLRTHQRTVHDTSETLPARSKTGQDKPYVCAYADCGKSFSQYGNLKTHARKHTGERPYQCSYEGCDKAFTQLGNLRTHEIIHWPVKPFMCTYPNCGKGFTQRGNLKTHQIKVHQMEDVQK</sequence>
<name>A0A367JAT1_RHIAZ</name>
<proteinExistence type="predicted"/>
<evidence type="ECO:0000256" key="5">
    <source>
        <dbReference type="ARBA" id="ARBA00022833"/>
    </source>
</evidence>
<evidence type="ECO:0000256" key="6">
    <source>
        <dbReference type="ARBA" id="ARBA00023125"/>
    </source>
</evidence>
<dbReference type="GO" id="GO:0005667">
    <property type="term" value="C:transcription regulator complex"/>
    <property type="evidence" value="ECO:0007669"/>
    <property type="project" value="TreeGrafter"/>
</dbReference>
<evidence type="ECO:0000313" key="10">
    <source>
        <dbReference type="EMBL" id="RCH87062.1"/>
    </source>
</evidence>
<dbReference type="PANTHER" id="PTHR14003">
    <property type="entry name" value="TRANSCRIPTIONAL REPRESSOR PROTEIN YY"/>
    <property type="match status" value="1"/>
</dbReference>
<comment type="subcellular location">
    <subcellularLocation>
        <location evidence="1">Nucleus</location>
    </subcellularLocation>
</comment>
<dbReference type="GO" id="GO:0000785">
    <property type="term" value="C:chromatin"/>
    <property type="evidence" value="ECO:0007669"/>
    <property type="project" value="TreeGrafter"/>
</dbReference>
<keyword evidence="5" id="KW-0862">Zinc</keyword>
<feature type="domain" description="C2H2-type" evidence="9">
    <location>
        <begin position="107"/>
        <end position="137"/>
    </location>
</feature>
<evidence type="ECO:0000256" key="7">
    <source>
        <dbReference type="ARBA" id="ARBA00023242"/>
    </source>
</evidence>
<feature type="domain" description="C2H2-type" evidence="9">
    <location>
        <begin position="6"/>
        <end position="34"/>
    </location>
</feature>
<keyword evidence="3" id="KW-0677">Repeat</keyword>
<feature type="domain" description="C2H2-type" evidence="9">
    <location>
        <begin position="47"/>
        <end position="76"/>
    </location>
</feature>
<dbReference type="STRING" id="86630.A0A367JAT1"/>
<dbReference type="Proteomes" id="UP000252139">
    <property type="component" value="Unassembled WGS sequence"/>
</dbReference>
<evidence type="ECO:0000256" key="1">
    <source>
        <dbReference type="ARBA" id="ARBA00004123"/>
    </source>
</evidence>
<dbReference type="FunFam" id="3.30.160.60:FF:001009">
    <property type="entry name" value="Zinc finger protein 26"/>
    <property type="match status" value="1"/>
</dbReference>
<dbReference type="PROSITE" id="PS00028">
    <property type="entry name" value="ZINC_FINGER_C2H2_1"/>
    <property type="match status" value="4"/>
</dbReference>